<dbReference type="RefSeq" id="XP_056697923.1">
    <property type="nucleotide sequence ID" value="XM_056841945.1"/>
</dbReference>
<dbReference type="Proteomes" id="UP000813463">
    <property type="component" value="Chromosome 4"/>
</dbReference>
<reference evidence="3" key="2">
    <citation type="submission" date="2025-08" db="UniProtKB">
        <authorList>
            <consortium name="RefSeq"/>
        </authorList>
    </citation>
    <scope>IDENTIFICATION</scope>
    <source>
        <tissue evidence="3">Leaf</tissue>
    </source>
</reference>
<reference evidence="2" key="1">
    <citation type="journal article" date="2021" name="Nat. Commun.">
        <title>Genomic analyses provide insights into spinach domestication and the genetic basis of agronomic traits.</title>
        <authorList>
            <person name="Cai X."/>
            <person name="Sun X."/>
            <person name="Xu C."/>
            <person name="Sun H."/>
            <person name="Wang X."/>
            <person name="Ge C."/>
            <person name="Zhang Z."/>
            <person name="Wang Q."/>
            <person name="Fei Z."/>
            <person name="Jiao C."/>
            <person name="Wang Q."/>
        </authorList>
    </citation>
    <scope>NUCLEOTIDE SEQUENCE [LARGE SCALE GENOMIC DNA]</scope>
    <source>
        <strain evidence="2">cv. Varoflay</strain>
    </source>
</reference>
<dbReference type="Gene3D" id="3.60.10.10">
    <property type="entry name" value="Endonuclease/exonuclease/phosphatase"/>
    <property type="match status" value="1"/>
</dbReference>
<organism evidence="2 3">
    <name type="scientific">Spinacia oleracea</name>
    <name type="common">Spinach</name>
    <dbReference type="NCBI Taxonomy" id="3562"/>
    <lineage>
        <taxon>Eukaryota</taxon>
        <taxon>Viridiplantae</taxon>
        <taxon>Streptophyta</taxon>
        <taxon>Embryophyta</taxon>
        <taxon>Tracheophyta</taxon>
        <taxon>Spermatophyta</taxon>
        <taxon>Magnoliopsida</taxon>
        <taxon>eudicotyledons</taxon>
        <taxon>Gunneridae</taxon>
        <taxon>Pentapetalae</taxon>
        <taxon>Caryophyllales</taxon>
        <taxon>Chenopodiaceae</taxon>
        <taxon>Chenopodioideae</taxon>
        <taxon>Anserineae</taxon>
        <taxon>Spinacia</taxon>
    </lineage>
</organism>
<dbReference type="InterPro" id="IPR036691">
    <property type="entry name" value="Endo/exonu/phosph_ase_sf"/>
</dbReference>
<dbReference type="Pfam" id="PF03372">
    <property type="entry name" value="Exo_endo_phos"/>
    <property type="match status" value="1"/>
</dbReference>
<feature type="domain" description="Endonuclease/exonuclease/phosphatase" evidence="1">
    <location>
        <begin position="1"/>
        <end position="222"/>
    </location>
</feature>
<evidence type="ECO:0000313" key="2">
    <source>
        <dbReference type="Proteomes" id="UP000813463"/>
    </source>
</evidence>
<evidence type="ECO:0000259" key="1">
    <source>
        <dbReference type="Pfam" id="PF03372"/>
    </source>
</evidence>
<dbReference type="PANTHER" id="PTHR35218">
    <property type="entry name" value="RNASE H DOMAIN-CONTAINING PROTEIN"/>
    <property type="match status" value="1"/>
</dbReference>
<proteinExistence type="predicted"/>
<dbReference type="InterPro" id="IPR005135">
    <property type="entry name" value="Endo/exonuclease/phosphatase"/>
</dbReference>
<evidence type="ECO:0000313" key="3">
    <source>
        <dbReference type="RefSeq" id="XP_056697923.1"/>
    </source>
</evidence>
<protein>
    <recommendedName>
        <fullName evidence="1">Endonuclease/exonuclease/phosphatase domain-containing protein</fullName>
    </recommendedName>
</protein>
<dbReference type="SUPFAM" id="SSF56219">
    <property type="entry name" value="DNase I-like"/>
    <property type="match status" value="1"/>
</dbReference>
<keyword evidence="2" id="KW-1185">Reference proteome</keyword>
<dbReference type="GeneID" id="130471683"/>
<gene>
    <name evidence="3" type="primary">LOC130471683</name>
</gene>
<accession>A0ABM3RQM5</accession>
<name>A0ABM3RQM5_SPIOL</name>
<sequence length="261" mass="29908">MVWNVQGAGSREFISVLKEVIRLHKPTVLALVETHMGGEQVVRIATMLGYSGHTRVDAQGFSGGIWVYWKPELVTVDPIEQSNQYITMIITRRGEEPWYLTTVYASPDPSNRQDLWRDLTDFASRNNKPWLLAGDFNETRAGWERSSSCAETTRRSERFNLWVEDTQLIEVEFSGPSHTWARGNTMETRRSARLDRALCNAEWGLCFDKARVKHLPALQSDHCPLLISSNGFAPISAINRPFRFQAAWLSHEKFAEFMTEK</sequence>
<dbReference type="PANTHER" id="PTHR35218:SF9">
    <property type="entry name" value="ENDONUCLEASE_EXONUCLEASE_PHOSPHATASE DOMAIN-CONTAINING PROTEIN"/>
    <property type="match status" value="1"/>
</dbReference>